<dbReference type="RefSeq" id="WP_274997563.1">
    <property type="nucleotide sequence ID" value="NZ_JAJQQP010000016.1"/>
</dbReference>
<dbReference type="EMBL" id="JAVDYE010000001">
    <property type="protein sequence ID" value="MDR7381177.1"/>
    <property type="molecule type" value="Genomic_DNA"/>
</dbReference>
<accession>A0ABU2CIK9</accession>
<evidence type="ECO:0000313" key="2">
    <source>
        <dbReference type="Proteomes" id="UP001183585"/>
    </source>
</evidence>
<proteinExistence type="predicted"/>
<evidence type="ECO:0000313" key="1">
    <source>
        <dbReference type="EMBL" id="MDR7381177.1"/>
    </source>
</evidence>
<comment type="caution">
    <text evidence="1">The sequence shown here is derived from an EMBL/GenBank/DDBJ whole genome shotgun (WGS) entry which is preliminary data.</text>
</comment>
<sequence length="102" mass="11821">MNGRASIDRSLLAWAEHRDLWQGVLNECFVPERVVEQAWRGSDVVIAQVEWELDGLEEIETVVLAKAGDLRQVELVDDRRFIKTLWLYRDHIREISPGGPRP</sequence>
<dbReference type="Proteomes" id="UP001183585">
    <property type="component" value="Unassembled WGS sequence"/>
</dbReference>
<organism evidence="1 2">
    <name type="scientific">Promicromonospora iranensis</name>
    <dbReference type="NCBI Taxonomy" id="1105144"/>
    <lineage>
        <taxon>Bacteria</taxon>
        <taxon>Bacillati</taxon>
        <taxon>Actinomycetota</taxon>
        <taxon>Actinomycetes</taxon>
        <taxon>Micrococcales</taxon>
        <taxon>Promicromonosporaceae</taxon>
        <taxon>Promicromonospora</taxon>
    </lineage>
</organism>
<keyword evidence="2" id="KW-1185">Reference proteome</keyword>
<reference evidence="1 2" key="1">
    <citation type="submission" date="2023-07" db="EMBL/GenBank/DDBJ databases">
        <title>Sequencing the genomes of 1000 actinobacteria strains.</title>
        <authorList>
            <person name="Klenk H.-P."/>
        </authorList>
    </citation>
    <scope>NUCLEOTIDE SEQUENCE [LARGE SCALE GENOMIC DNA]</scope>
    <source>
        <strain evidence="1 2">DSM 45554</strain>
    </source>
</reference>
<evidence type="ECO:0008006" key="3">
    <source>
        <dbReference type="Google" id="ProtNLM"/>
    </source>
</evidence>
<protein>
    <recommendedName>
        <fullName evidence="3">SnoaL-like protein</fullName>
    </recommendedName>
</protein>
<name>A0ABU2CIK9_9MICO</name>
<gene>
    <name evidence="1" type="ORF">J2S48_000692</name>
</gene>